<evidence type="ECO:0000256" key="1">
    <source>
        <dbReference type="SAM" id="SignalP"/>
    </source>
</evidence>
<feature type="signal peptide" evidence="1">
    <location>
        <begin position="1"/>
        <end position="22"/>
    </location>
</feature>
<evidence type="ECO:0000313" key="2">
    <source>
        <dbReference type="EMBL" id="PDT48602.1"/>
    </source>
</evidence>
<dbReference type="EMBL" id="NWTC01000005">
    <property type="protein sequence ID" value="PDT48602.1"/>
    <property type="molecule type" value="Genomic_DNA"/>
</dbReference>
<proteinExistence type="predicted"/>
<dbReference type="Proteomes" id="UP000220353">
    <property type="component" value="Unassembled WGS sequence"/>
</dbReference>
<gene>
    <name evidence="2" type="ORF">CO661_09095</name>
</gene>
<evidence type="ECO:0000313" key="3">
    <source>
        <dbReference type="Proteomes" id="UP000220353"/>
    </source>
</evidence>
<sequence>MKSTVFVGAMAAALLFAGAGLCADARSLTVVGTSLGMSTEQIVEKLSTDLELEPRMLEFPDRHVVHFGNSWECGWGQIDRNTAPCFGYRLLSLNLDGTGFKASGISLYQRFDAPIDVIDFKSKLIADYGTPVYANVSLDTYDYEYREPVFIWSDEVGSVSQETLGEMSNWIKDREVQGTEAAWLRIFLNSNGRQVFGMMVALSDQKALHIHAERSRDEWQKQQAEKSRAALDEVKLK</sequence>
<comment type="caution">
    <text evidence="2">The sequence shown here is derived from an EMBL/GenBank/DDBJ whole genome shotgun (WGS) entry which is preliminary data.</text>
</comment>
<organism evidence="2 3">
    <name type="scientific">Rhizobium fredii</name>
    <name type="common">Sinorhizobium fredii</name>
    <dbReference type="NCBI Taxonomy" id="380"/>
    <lineage>
        <taxon>Bacteria</taxon>
        <taxon>Pseudomonadati</taxon>
        <taxon>Pseudomonadota</taxon>
        <taxon>Alphaproteobacteria</taxon>
        <taxon>Hyphomicrobiales</taxon>
        <taxon>Rhizobiaceae</taxon>
        <taxon>Sinorhizobium/Ensifer group</taxon>
        <taxon>Sinorhizobium</taxon>
    </lineage>
</organism>
<keyword evidence="1" id="KW-0732">Signal</keyword>
<feature type="chain" id="PRO_5012337046" evidence="1">
    <location>
        <begin position="23"/>
        <end position="237"/>
    </location>
</feature>
<dbReference type="AlphaFoldDB" id="A0A2A6M268"/>
<accession>A0A2A6M268</accession>
<protein>
    <submittedName>
        <fullName evidence="2">Uncharacterized protein</fullName>
    </submittedName>
</protein>
<dbReference type="RefSeq" id="WP_143565680.1">
    <property type="nucleotide sequence ID" value="NZ_NWTC01000005.1"/>
</dbReference>
<name>A0A2A6M268_RHIFR</name>
<reference evidence="2 3" key="1">
    <citation type="submission" date="2017-09" db="EMBL/GenBank/DDBJ databases">
        <title>Comparative genomics of rhizobia isolated from Phaseolus vulgaris in China.</title>
        <authorList>
            <person name="Tong W."/>
        </authorList>
    </citation>
    <scope>NUCLEOTIDE SEQUENCE [LARGE SCALE GENOMIC DNA]</scope>
    <source>
        <strain evidence="2 3">PCH1</strain>
    </source>
</reference>